<dbReference type="InterPro" id="IPR036875">
    <property type="entry name" value="Znf_CCHC_sf"/>
</dbReference>
<reference evidence="4 5" key="1">
    <citation type="journal article" date="2005" name="PLoS Biol.">
        <title>The genomes of Oryza sativa: a history of duplications.</title>
        <authorList>
            <person name="Yu J."/>
            <person name="Wang J."/>
            <person name="Lin W."/>
            <person name="Li S."/>
            <person name="Li H."/>
            <person name="Zhou J."/>
            <person name="Ni P."/>
            <person name="Dong W."/>
            <person name="Hu S."/>
            <person name="Zeng C."/>
            <person name="Zhang J."/>
            <person name="Zhang Y."/>
            <person name="Li R."/>
            <person name="Xu Z."/>
            <person name="Li S."/>
            <person name="Li X."/>
            <person name="Zheng H."/>
            <person name="Cong L."/>
            <person name="Lin L."/>
            <person name="Yin J."/>
            <person name="Geng J."/>
            <person name="Li G."/>
            <person name="Shi J."/>
            <person name="Liu J."/>
            <person name="Lv H."/>
            <person name="Li J."/>
            <person name="Wang J."/>
            <person name="Deng Y."/>
            <person name="Ran L."/>
            <person name="Shi X."/>
            <person name="Wang X."/>
            <person name="Wu Q."/>
            <person name="Li C."/>
            <person name="Ren X."/>
            <person name="Wang J."/>
            <person name="Wang X."/>
            <person name="Li D."/>
            <person name="Liu D."/>
            <person name="Zhang X."/>
            <person name="Ji Z."/>
            <person name="Zhao W."/>
            <person name="Sun Y."/>
            <person name="Zhang Z."/>
            <person name="Bao J."/>
            <person name="Han Y."/>
            <person name="Dong L."/>
            <person name="Ji J."/>
            <person name="Chen P."/>
            <person name="Wu S."/>
            <person name="Liu J."/>
            <person name="Xiao Y."/>
            <person name="Bu D."/>
            <person name="Tan J."/>
            <person name="Yang L."/>
            <person name="Ye C."/>
            <person name="Zhang J."/>
            <person name="Xu J."/>
            <person name="Zhou Y."/>
            <person name="Yu Y."/>
            <person name="Zhang B."/>
            <person name="Zhuang S."/>
            <person name="Wei H."/>
            <person name="Liu B."/>
            <person name="Lei M."/>
            <person name="Yu H."/>
            <person name="Li Y."/>
            <person name="Xu H."/>
            <person name="Wei S."/>
            <person name="He X."/>
            <person name="Fang L."/>
            <person name="Zhang Z."/>
            <person name="Zhang Y."/>
            <person name="Huang X."/>
            <person name="Su Z."/>
            <person name="Tong W."/>
            <person name="Li J."/>
            <person name="Tong Z."/>
            <person name="Li S."/>
            <person name="Ye J."/>
            <person name="Wang L."/>
            <person name="Fang L."/>
            <person name="Lei T."/>
            <person name="Chen C."/>
            <person name="Chen H."/>
            <person name="Xu Z."/>
            <person name="Li H."/>
            <person name="Huang H."/>
            <person name="Zhang F."/>
            <person name="Xu H."/>
            <person name="Li N."/>
            <person name="Zhao C."/>
            <person name="Li S."/>
            <person name="Dong L."/>
            <person name="Huang Y."/>
            <person name="Li L."/>
            <person name="Xi Y."/>
            <person name="Qi Q."/>
            <person name="Li W."/>
            <person name="Zhang B."/>
            <person name="Hu W."/>
            <person name="Zhang Y."/>
            <person name="Tian X."/>
            <person name="Jiao Y."/>
            <person name="Liang X."/>
            <person name="Jin J."/>
            <person name="Gao L."/>
            <person name="Zheng W."/>
            <person name="Hao B."/>
            <person name="Liu S."/>
            <person name="Wang W."/>
            <person name="Yuan L."/>
            <person name="Cao M."/>
            <person name="McDermott J."/>
            <person name="Samudrala R."/>
            <person name="Wang J."/>
            <person name="Wong G.K."/>
            <person name="Yang H."/>
        </authorList>
    </citation>
    <scope>NUCLEOTIDE SEQUENCE [LARGE SCALE GENOMIC DNA]</scope>
    <source>
        <strain evidence="5">cv. 93-11</strain>
    </source>
</reference>
<dbReference type="HOGENOM" id="CLU_1655057_0_0_1"/>
<protein>
    <recommendedName>
        <fullName evidence="3">CCHC-type domain-containing protein</fullName>
    </recommendedName>
</protein>
<evidence type="ECO:0000256" key="2">
    <source>
        <dbReference type="SAM" id="MobiDB-lite"/>
    </source>
</evidence>
<dbReference type="PANTHER" id="PTHR33386">
    <property type="entry name" value="OS02G0740600 PROTEIN"/>
    <property type="match status" value="1"/>
</dbReference>
<name>B8AL43_ORYSI</name>
<keyword evidence="1" id="KW-0479">Metal-binding</keyword>
<dbReference type="InterPro" id="IPR001878">
    <property type="entry name" value="Znf_CCHC"/>
</dbReference>
<accession>B8AL43</accession>
<gene>
    <name evidence="4" type="ORF">OsI_12332</name>
</gene>
<dbReference type="PROSITE" id="PS50158">
    <property type="entry name" value="ZF_CCHC"/>
    <property type="match status" value="1"/>
</dbReference>
<dbReference type="Gramene" id="BGIOSGA010389-TA">
    <property type="protein sequence ID" value="BGIOSGA010389-PA"/>
    <property type="gene ID" value="BGIOSGA010389"/>
</dbReference>
<feature type="compositionally biased region" description="Basic and acidic residues" evidence="2">
    <location>
        <begin position="77"/>
        <end position="107"/>
    </location>
</feature>
<dbReference type="AlphaFoldDB" id="B8AL43"/>
<feature type="region of interest" description="Disordered" evidence="2">
    <location>
        <begin position="1"/>
        <end position="45"/>
    </location>
</feature>
<sequence length="160" mass="16423">MGSKKDAPTWADQWGSSGGDGSFKKGGGGGGSSGNSEKKTVAGNVKAAASEGLVKAKAAALVGAHKVKSGTSSGIKWVKDHKERARGGDARRVNSEKGAGRSGGHDKDDDDASSMSSSASKHHRGRCFDCGVRGHLAKDCMEPKMERAVLTDVDDEPGLL</sequence>
<proteinExistence type="predicted"/>
<evidence type="ECO:0000259" key="3">
    <source>
        <dbReference type="PROSITE" id="PS50158"/>
    </source>
</evidence>
<dbReference type="Proteomes" id="UP000007015">
    <property type="component" value="Chromosome 3"/>
</dbReference>
<keyword evidence="1" id="KW-0862">Zinc</keyword>
<dbReference type="PANTHER" id="PTHR33386:SF13">
    <property type="entry name" value="EXPRESSED PROTEIN"/>
    <property type="match status" value="1"/>
</dbReference>
<feature type="region of interest" description="Disordered" evidence="2">
    <location>
        <begin position="63"/>
        <end position="127"/>
    </location>
</feature>
<evidence type="ECO:0000313" key="4">
    <source>
        <dbReference type="EMBL" id="EEC75616.1"/>
    </source>
</evidence>
<dbReference type="Pfam" id="PF00098">
    <property type="entry name" value="zf-CCHC"/>
    <property type="match status" value="1"/>
</dbReference>
<dbReference type="SMART" id="SM00343">
    <property type="entry name" value="ZnF_C2HC"/>
    <property type="match status" value="1"/>
</dbReference>
<evidence type="ECO:0000256" key="1">
    <source>
        <dbReference type="PROSITE-ProRule" id="PRU00047"/>
    </source>
</evidence>
<keyword evidence="5" id="KW-1185">Reference proteome</keyword>
<dbReference type="EMBL" id="CM000128">
    <property type="protein sequence ID" value="EEC75616.1"/>
    <property type="molecule type" value="Genomic_DNA"/>
</dbReference>
<keyword evidence="1" id="KW-0863">Zinc-finger</keyword>
<evidence type="ECO:0000313" key="5">
    <source>
        <dbReference type="Proteomes" id="UP000007015"/>
    </source>
</evidence>
<dbReference type="GO" id="GO:0003676">
    <property type="term" value="F:nucleic acid binding"/>
    <property type="evidence" value="ECO:0007669"/>
    <property type="project" value="InterPro"/>
</dbReference>
<feature type="domain" description="CCHC-type" evidence="3">
    <location>
        <begin position="126"/>
        <end position="140"/>
    </location>
</feature>
<organism evidence="4 5">
    <name type="scientific">Oryza sativa subsp. indica</name>
    <name type="common">Rice</name>
    <dbReference type="NCBI Taxonomy" id="39946"/>
    <lineage>
        <taxon>Eukaryota</taxon>
        <taxon>Viridiplantae</taxon>
        <taxon>Streptophyta</taxon>
        <taxon>Embryophyta</taxon>
        <taxon>Tracheophyta</taxon>
        <taxon>Spermatophyta</taxon>
        <taxon>Magnoliopsida</taxon>
        <taxon>Liliopsida</taxon>
        <taxon>Poales</taxon>
        <taxon>Poaceae</taxon>
        <taxon>BOP clade</taxon>
        <taxon>Oryzoideae</taxon>
        <taxon>Oryzeae</taxon>
        <taxon>Oryzinae</taxon>
        <taxon>Oryza</taxon>
        <taxon>Oryza sativa</taxon>
    </lineage>
</organism>
<dbReference type="Gene3D" id="4.10.60.10">
    <property type="entry name" value="Zinc finger, CCHC-type"/>
    <property type="match status" value="1"/>
</dbReference>
<feature type="compositionally biased region" description="Gly residues" evidence="2">
    <location>
        <begin position="16"/>
        <end position="33"/>
    </location>
</feature>
<dbReference type="SUPFAM" id="SSF57756">
    <property type="entry name" value="Retrovirus zinc finger-like domains"/>
    <property type="match status" value="1"/>
</dbReference>
<dbReference type="GO" id="GO:0008270">
    <property type="term" value="F:zinc ion binding"/>
    <property type="evidence" value="ECO:0007669"/>
    <property type="project" value="UniProtKB-KW"/>
</dbReference>